<keyword evidence="1" id="KW-1133">Transmembrane helix</keyword>
<dbReference type="RefSeq" id="XP_056510065.1">
    <property type="nucleotide sequence ID" value="XM_056657265.1"/>
</dbReference>
<keyword evidence="1" id="KW-0472">Membrane</keyword>
<sequence>MTNGVKAAQIGIIGKIDNLHRLTLAANGVRGKSSTLIPRLSPNLADGGADLHVLYWVQRTAKGKLGSGSRVAAWILVGVTIQCILALQIAWGCNAGPMDAA</sequence>
<reference evidence="2" key="2">
    <citation type="journal article" date="2023" name="IMA Fungus">
        <title>Comparative genomic study of the Penicillium genus elucidates a diverse pangenome and 15 lateral gene transfer events.</title>
        <authorList>
            <person name="Petersen C."/>
            <person name="Sorensen T."/>
            <person name="Nielsen M.R."/>
            <person name="Sondergaard T.E."/>
            <person name="Sorensen J.L."/>
            <person name="Fitzpatrick D.A."/>
            <person name="Frisvad J.C."/>
            <person name="Nielsen K.L."/>
        </authorList>
    </citation>
    <scope>NUCLEOTIDE SEQUENCE</scope>
    <source>
        <strain evidence="2">IBT 34128</strain>
    </source>
</reference>
<keyword evidence="3" id="KW-1185">Reference proteome</keyword>
<accession>A0A9W9F1D2</accession>
<feature type="transmembrane region" description="Helical" evidence="1">
    <location>
        <begin position="71"/>
        <end position="91"/>
    </location>
</feature>
<evidence type="ECO:0000313" key="2">
    <source>
        <dbReference type="EMBL" id="KAJ5091868.1"/>
    </source>
</evidence>
<protein>
    <submittedName>
        <fullName evidence="2">Uncharacterized protein</fullName>
    </submittedName>
</protein>
<dbReference type="GeneID" id="81396434"/>
<evidence type="ECO:0000256" key="1">
    <source>
        <dbReference type="SAM" id="Phobius"/>
    </source>
</evidence>
<organism evidence="2 3">
    <name type="scientific">Penicillium alfredii</name>
    <dbReference type="NCBI Taxonomy" id="1506179"/>
    <lineage>
        <taxon>Eukaryota</taxon>
        <taxon>Fungi</taxon>
        <taxon>Dikarya</taxon>
        <taxon>Ascomycota</taxon>
        <taxon>Pezizomycotina</taxon>
        <taxon>Eurotiomycetes</taxon>
        <taxon>Eurotiomycetidae</taxon>
        <taxon>Eurotiales</taxon>
        <taxon>Aspergillaceae</taxon>
        <taxon>Penicillium</taxon>
    </lineage>
</organism>
<name>A0A9W9F1D2_9EURO</name>
<dbReference type="Proteomes" id="UP001141434">
    <property type="component" value="Unassembled WGS sequence"/>
</dbReference>
<reference evidence="2" key="1">
    <citation type="submission" date="2022-11" db="EMBL/GenBank/DDBJ databases">
        <authorList>
            <person name="Petersen C."/>
        </authorList>
    </citation>
    <scope>NUCLEOTIDE SEQUENCE</scope>
    <source>
        <strain evidence="2">IBT 34128</strain>
    </source>
</reference>
<comment type="caution">
    <text evidence="2">The sequence shown here is derived from an EMBL/GenBank/DDBJ whole genome shotgun (WGS) entry which is preliminary data.</text>
</comment>
<dbReference type="AlphaFoldDB" id="A0A9W9F1D2"/>
<keyword evidence="1" id="KW-0812">Transmembrane</keyword>
<gene>
    <name evidence="2" type="ORF">NUU61_006738</name>
</gene>
<proteinExistence type="predicted"/>
<dbReference type="EMBL" id="JAPMSZ010000009">
    <property type="protein sequence ID" value="KAJ5091868.1"/>
    <property type="molecule type" value="Genomic_DNA"/>
</dbReference>
<evidence type="ECO:0000313" key="3">
    <source>
        <dbReference type="Proteomes" id="UP001141434"/>
    </source>
</evidence>